<dbReference type="EC" id="5.2.1.4" evidence="4"/>
<dbReference type="RefSeq" id="WP_094021157.1">
    <property type="nucleotide sequence ID" value="NZ_FXYF01000005.1"/>
</dbReference>
<protein>
    <submittedName>
        <fullName evidence="4">Maleylpyruvate isomerase</fullName>
        <ecNumber evidence="4">5.2.1.4</ecNumber>
    </submittedName>
</protein>
<dbReference type="InterPro" id="IPR040079">
    <property type="entry name" value="Glutathione_S-Trfase"/>
</dbReference>
<dbReference type="PROSITE" id="PS50404">
    <property type="entry name" value="GST_NTER"/>
    <property type="match status" value="1"/>
</dbReference>
<gene>
    <name evidence="4" type="primary">nagL_1</name>
    <name evidence="4" type="ORF">MAA8898_02338</name>
</gene>
<comment type="similarity">
    <text evidence="1">Belongs to the GST superfamily. Zeta family.</text>
</comment>
<dbReference type="PANTHER" id="PTHR42673:SF21">
    <property type="entry name" value="GLUTATHIONE S-TRANSFERASE YFCF"/>
    <property type="match status" value="1"/>
</dbReference>
<dbReference type="CDD" id="cd03191">
    <property type="entry name" value="GST_C_Zeta"/>
    <property type="match status" value="1"/>
</dbReference>
<dbReference type="SUPFAM" id="SSF52833">
    <property type="entry name" value="Thioredoxin-like"/>
    <property type="match status" value="1"/>
</dbReference>
<evidence type="ECO:0000313" key="5">
    <source>
        <dbReference type="Proteomes" id="UP000207598"/>
    </source>
</evidence>
<dbReference type="InterPro" id="IPR036282">
    <property type="entry name" value="Glutathione-S-Trfase_C_sf"/>
</dbReference>
<dbReference type="Pfam" id="PF13409">
    <property type="entry name" value="GST_N_2"/>
    <property type="match status" value="1"/>
</dbReference>
<dbReference type="Gene3D" id="3.40.30.10">
    <property type="entry name" value="Glutaredoxin"/>
    <property type="match status" value="1"/>
</dbReference>
<dbReference type="InterPro" id="IPR004045">
    <property type="entry name" value="Glutathione_S-Trfase_N"/>
</dbReference>
<dbReference type="SUPFAM" id="SSF47616">
    <property type="entry name" value="GST C-terminal domain-like"/>
    <property type="match status" value="1"/>
</dbReference>
<dbReference type="SFLD" id="SFLDS00019">
    <property type="entry name" value="Glutathione_Transferase_(cytos"/>
    <property type="match status" value="1"/>
</dbReference>
<feature type="domain" description="GST C-terminal" evidence="3">
    <location>
        <begin position="89"/>
        <end position="213"/>
    </location>
</feature>
<dbReference type="CDD" id="cd03042">
    <property type="entry name" value="GST_N_Zeta"/>
    <property type="match status" value="1"/>
</dbReference>
<dbReference type="InterPro" id="IPR036249">
    <property type="entry name" value="Thioredoxin-like_sf"/>
</dbReference>
<evidence type="ECO:0000313" key="4">
    <source>
        <dbReference type="EMBL" id="SMX41030.1"/>
    </source>
</evidence>
<keyword evidence="4" id="KW-0670">Pyruvate</keyword>
<dbReference type="OrthoDB" id="509852at2"/>
<dbReference type="PANTHER" id="PTHR42673">
    <property type="entry name" value="MALEYLACETOACETATE ISOMERASE"/>
    <property type="match status" value="1"/>
</dbReference>
<dbReference type="GO" id="GO:0004364">
    <property type="term" value="F:glutathione transferase activity"/>
    <property type="evidence" value="ECO:0007669"/>
    <property type="project" value="TreeGrafter"/>
</dbReference>
<dbReference type="AlphaFoldDB" id="A0A238KE11"/>
<dbReference type="SFLD" id="SFLDG00358">
    <property type="entry name" value="Main_(cytGST)"/>
    <property type="match status" value="1"/>
</dbReference>
<dbReference type="GO" id="GO:0005737">
    <property type="term" value="C:cytoplasm"/>
    <property type="evidence" value="ECO:0007669"/>
    <property type="project" value="InterPro"/>
</dbReference>
<proteinExistence type="inferred from homology"/>
<evidence type="ECO:0000259" key="2">
    <source>
        <dbReference type="PROSITE" id="PS50404"/>
    </source>
</evidence>
<name>A0A238KE11_9RHOB</name>
<dbReference type="GO" id="GO:0016034">
    <property type="term" value="F:maleylacetoacetate isomerase activity"/>
    <property type="evidence" value="ECO:0007669"/>
    <property type="project" value="TreeGrafter"/>
</dbReference>
<dbReference type="NCBIfam" id="TIGR01262">
    <property type="entry name" value="maiA"/>
    <property type="match status" value="1"/>
</dbReference>
<dbReference type="InterPro" id="IPR005955">
    <property type="entry name" value="GST_Zeta"/>
</dbReference>
<dbReference type="InterPro" id="IPR010987">
    <property type="entry name" value="Glutathione-S-Trfase_C-like"/>
</dbReference>
<feature type="domain" description="GST N-terminal" evidence="2">
    <location>
        <begin position="3"/>
        <end position="84"/>
    </location>
</feature>
<reference evidence="4 5" key="1">
    <citation type="submission" date="2017-05" db="EMBL/GenBank/DDBJ databases">
        <authorList>
            <person name="Song R."/>
            <person name="Chenine A.L."/>
            <person name="Ruprecht R.M."/>
        </authorList>
    </citation>
    <scope>NUCLEOTIDE SEQUENCE [LARGE SCALE GENOMIC DNA]</scope>
    <source>
        <strain evidence="4 5">CECT 8898</strain>
    </source>
</reference>
<keyword evidence="4" id="KW-0413">Isomerase</keyword>
<dbReference type="InterPro" id="IPR034330">
    <property type="entry name" value="GST_Zeta_C"/>
</dbReference>
<evidence type="ECO:0000256" key="1">
    <source>
        <dbReference type="ARBA" id="ARBA00010007"/>
    </source>
</evidence>
<dbReference type="InterPro" id="IPR034333">
    <property type="entry name" value="GST_Zeta_N"/>
</dbReference>
<sequence length="213" mass="22796">MSDPIVLHDYWRSSACYRVRIALNLLGLAYTAHPVDLLAGEHRSPAYLALNPQGLVPSLQIDGQTLTQSLAILDYLQARTPGAALLPDDPLGQYRARQLSHAIAMEIHQVCNLSVANHAASLAGGDDAVKSGWMRHFIGRGLAAVEAMLPADTAFCLGETPGMADCCLVPQVYNADRWGVDLAAMPRIRAIAGACAALEPFQRAHPDAVRPPA</sequence>
<evidence type="ECO:0000259" key="3">
    <source>
        <dbReference type="PROSITE" id="PS50405"/>
    </source>
</evidence>
<dbReference type="PROSITE" id="PS50405">
    <property type="entry name" value="GST_CTER"/>
    <property type="match status" value="1"/>
</dbReference>
<dbReference type="GO" id="GO:0006559">
    <property type="term" value="P:L-phenylalanine catabolic process"/>
    <property type="evidence" value="ECO:0007669"/>
    <property type="project" value="TreeGrafter"/>
</dbReference>
<keyword evidence="5" id="KW-1185">Reference proteome</keyword>
<dbReference type="Proteomes" id="UP000207598">
    <property type="component" value="Unassembled WGS sequence"/>
</dbReference>
<accession>A0A238KE11</accession>
<dbReference type="EMBL" id="FXYF01000005">
    <property type="protein sequence ID" value="SMX41030.1"/>
    <property type="molecule type" value="Genomic_DNA"/>
</dbReference>
<dbReference type="GO" id="GO:0050077">
    <property type="term" value="F:maleylpyruvate isomerase activity"/>
    <property type="evidence" value="ECO:0007669"/>
    <property type="project" value="UniProtKB-EC"/>
</dbReference>
<dbReference type="GO" id="GO:0006749">
    <property type="term" value="P:glutathione metabolic process"/>
    <property type="evidence" value="ECO:0007669"/>
    <property type="project" value="TreeGrafter"/>
</dbReference>
<dbReference type="Pfam" id="PF13410">
    <property type="entry name" value="GST_C_2"/>
    <property type="match status" value="1"/>
</dbReference>
<organism evidence="4 5">
    <name type="scientific">Maliponia aquimaris</name>
    <dbReference type="NCBI Taxonomy" id="1673631"/>
    <lineage>
        <taxon>Bacteria</taxon>
        <taxon>Pseudomonadati</taxon>
        <taxon>Pseudomonadota</taxon>
        <taxon>Alphaproteobacteria</taxon>
        <taxon>Rhodobacterales</taxon>
        <taxon>Paracoccaceae</taxon>
        <taxon>Maliponia</taxon>
    </lineage>
</organism>
<dbReference type="Gene3D" id="1.20.1050.10">
    <property type="match status" value="1"/>
</dbReference>